<dbReference type="AlphaFoldDB" id="A0A1A9A194"/>
<reference evidence="4" key="1">
    <citation type="submission" date="2016-05" db="EMBL/GenBank/DDBJ databases">
        <authorList>
            <person name="Naeem Raeece"/>
        </authorList>
    </citation>
    <scope>NUCLEOTIDE SEQUENCE [LARGE SCALE GENOMIC DNA]</scope>
</reference>
<feature type="transmembrane region" description="Helical" evidence="2">
    <location>
        <begin position="207"/>
        <end position="238"/>
    </location>
</feature>
<organism evidence="3 4">
    <name type="scientific">Plasmodium ovale wallikeri</name>
    <dbReference type="NCBI Taxonomy" id="864142"/>
    <lineage>
        <taxon>Eukaryota</taxon>
        <taxon>Sar</taxon>
        <taxon>Alveolata</taxon>
        <taxon>Apicomplexa</taxon>
        <taxon>Aconoidasida</taxon>
        <taxon>Haemosporida</taxon>
        <taxon>Plasmodiidae</taxon>
        <taxon>Plasmodium</taxon>
        <taxon>Plasmodium (Plasmodium)</taxon>
    </lineage>
</organism>
<sequence>MRLCKKTRKIFKKFLKTIIALQENHEVLHTCESKIFLSKYTNYNSWSFFCKERDQLIYEIEDFKLGCYFEYDDLPKEKMSQMRINRNGITVSESGPHKGGHRHGGHSHGGHSHGGHSHGGHSYGRHRHGRYRHGRHRHGGHGQSWTHKKSTFCDKTKERKKGNKDKSDYEKALRPSHVQMLADMSSFLSYFHILNIMKTKFLSAQGVYSHVSFTLVFFLWKLLYMDVVLCLLKIFILFYTSDSFVIGLFLIIAMTNIADSYIINLVDNNLLHDMNVN</sequence>
<gene>
    <name evidence="3" type="ORF">POVWA2_059150</name>
</gene>
<proteinExistence type="predicted"/>
<keyword evidence="2" id="KW-0812">Transmembrane</keyword>
<evidence type="ECO:0000256" key="1">
    <source>
        <dbReference type="SAM" id="MobiDB-lite"/>
    </source>
</evidence>
<evidence type="ECO:0000256" key="2">
    <source>
        <dbReference type="SAM" id="Phobius"/>
    </source>
</evidence>
<dbReference type="EMBL" id="FLRE01000199">
    <property type="protein sequence ID" value="SBT49968.1"/>
    <property type="molecule type" value="Genomic_DNA"/>
</dbReference>
<feature type="compositionally biased region" description="Basic residues" evidence="1">
    <location>
        <begin position="98"/>
        <end position="150"/>
    </location>
</feature>
<keyword evidence="2" id="KW-0472">Membrane</keyword>
<protein>
    <submittedName>
        <fullName evidence="3">Uncharacterized protein</fullName>
    </submittedName>
</protein>
<feature type="transmembrane region" description="Helical" evidence="2">
    <location>
        <begin position="244"/>
        <end position="266"/>
    </location>
</feature>
<name>A0A1A9A194_PLAOA</name>
<dbReference type="Proteomes" id="UP000078550">
    <property type="component" value="Unassembled WGS sequence"/>
</dbReference>
<evidence type="ECO:0000313" key="4">
    <source>
        <dbReference type="Proteomes" id="UP000078550"/>
    </source>
</evidence>
<accession>A0A1A9A194</accession>
<evidence type="ECO:0000313" key="3">
    <source>
        <dbReference type="EMBL" id="SBT49968.1"/>
    </source>
</evidence>
<feature type="region of interest" description="Disordered" evidence="1">
    <location>
        <begin position="89"/>
        <end position="169"/>
    </location>
</feature>
<keyword evidence="2" id="KW-1133">Transmembrane helix</keyword>